<reference evidence="3" key="1">
    <citation type="journal article" date="2020" name="Stud. Mycol.">
        <title>101 Dothideomycetes genomes: A test case for predicting lifestyles and emergence of pathogens.</title>
        <authorList>
            <person name="Haridas S."/>
            <person name="Albert R."/>
            <person name="Binder M."/>
            <person name="Bloem J."/>
            <person name="LaButti K."/>
            <person name="Salamov A."/>
            <person name="Andreopoulos B."/>
            <person name="Baker S."/>
            <person name="Barry K."/>
            <person name="Bills G."/>
            <person name="Bluhm B."/>
            <person name="Cannon C."/>
            <person name="Castanera R."/>
            <person name="Culley D."/>
            <person name="Daum C."/>
            <person name="Ezra D."/>
            <person name="Gonzalez J."/>
            <person name="Henrissat B."/>
            <person name="Kuo A."/>
            <person name="Liang C."/>
            <person name="Lipzen A."/>
            <person name="Lutzoni F."/>
            <person name="Magnuson J."/>
            <person name="Mondo S."/>
            <person name="Nolan M."/>
            <person name="Ohm R."/>
            <person name="Pangilinan J."/>
            <person name="Park H.-J."/>
            <person name="Ramirez L."/>
            <person name="Alfaro M."/>
            <person name="Sun H."/>
            <person name="Tritt A."/>
            <person name="Yoshinaga Y."/>
            <person name="Zwiers L.-H."/>
            <person name="Turgeon B."/>
            <person name="Goodwin S."/>
            <person name="Spatafora J."/>
            <person name="Crous P."/>
            <person name="Grigoriev I."/>
        </authorList>
    </citation>
    <scope>NUCLEOTIDE SEQUENCE [LARGE SCALE GENOMIC DNA]</scope>
    <source>
        <strain evidence="3">CBS 304.66</strain>
    </source>
</reference>
<proteinExistence type="predicted"/>
<name>A0A9P4JZB6_9PLEO</name>
<dbReference type="Proteomes" id="UP000800093">
    <property type="component" value="Unassembled WGS sequence"/>
</dbReference>
<accession>A0A9P4JZB6</accession>
<organism evidence="2 3">
    <name type="scientific">Lojkania enalia</name>
    <dbReference type="NCBI Taxonomy" id="147567"/>
    <lineage>
        <taxon>Eukaryota</taxon>
        <taxon>Fungi</taxon>
        <taxon>Dikarya</taxon>
        <taxon>Ascomycota</taxon>
        <taxon>Pezizomycotina</taxon>
        <taxon>Dothideomycetes</taxon>
        <taxon>Pleosporomycetidae</taxon>
        <taxon>Pleosporales</taxon>
        <taxon>Pleosporales incertae sedis</taxon>
        <taxon>Lojkania</taxon>
    </lineage>
</organism>
<dbReference type="AlphaFoldDB" id="A0A9P4JZB6"/>
<dbReference type="EMBL" id="ML986719">
    <property type="protein sequence ID" value="KAF2259131.1"/>
    <property type="molecule type" value="Genomic_DNA"/>
</dbReference>
<keyword evidence="3" id="KW-1185">Reference proteome</keyword>
<comment type="caution">
    <text evidence="2">The sequence shown here is derived from an EMBL/GenBank/DDBJ whole genome shotgun (WGS) entry which is preliminary data.</text>
</comment>
<feature type="coiled-coil region" evidence="1">
    <location>
        <begin position="21"/>
        <end position="48"/>
    </location>
</feature>
<evidence type="ECO:0000313" key="2">
    <source>
        <dbReference type="EMBL" id="KAF2259131.1"/>
    </source>
</evidence>
<evidence type="ECO:0000313" key="3">
    <source>
        <dbReference type="Proteomes" id="UP000800093"/>
    </source>
</evidence>
<protein>
    <submittedName>
        <fullName evidence="2">Uncharacterized protein</fullName>
    </submittedName>
</protein>
<evidence type="ECO:0000256" key="1">
    <source>
        <dbReference type="SAM" id="Coils"/>
    </source>
</evidence>
<sequence length="163" mass="18259">MNSSAQQQGQVPKTGNYQGIFANTSRRLQELAAEVDLLKQKLAQSNAQLKKGISQHSSLHINLLQLGAETGRHIEGGLNNDTGDTNVDHQLTIEYFNGIIDRLQKEKNDIEEKFRVEKAFMVKEHGEAMKKGTKRCEAAEGRVRSLALGMEGRRKMRSGARKR</sequence>
<keyword evidence="1" id="KW-0175">Coiled coil</keyword>
<gene>
    <name evidence="2" type="ORF">CC78DRAFT_586289</name>
</gene>